<organism evidence="1 2">
    <name type="scientific">Linum trigynum</name>
    <dbReference type="NCBI Taxonomy" id="586398"/>
    <lineage>
        <taxon>Eukaryota</taxon>
        <taxon>Viridiplantae</taxon>
        <taxon>Streptophyta</taxon>
        <taxon>Embryophyta</taxon>
        <taxon>Tracheophyta</taxon>
        <taxon>Spermatophyta</taxon>
        <taxon>Magnoliopsida</taxon>
        <taxon>eudicotyledons</taxon>
        <taxon>Gunneridae</taxon>
        <taxon>Pentapetalae</taxon>
        <taxon>rosids</taxon>
        <taxon>fabids</taxon>
        <taxon>Malpighiales</taxon>
        <taxon>Linaceae</taxon>
        <taxon>Linum</taxon>
    </lineage>
</organism>
<proteinExistence type="predicted"/>
<keyword evidence="2" id="KW-1185">Reference proteome</keyword>
<dbReference type="EMBL" id="OZ034814">
    <property type="protein sequence ID" value="CAL1361446.1"/>
    <property type="molecule type" value="Genomic_DNA"/>
</dbReference>
<evidence type="ECO:0000313" key="1">
    <source>
        <dbReference type="EMBL" id="CAL1361446.1"/>
    </source>
</evidence>
<dbReference type="Proteomes" id="UP001497516">
    <property type="component" value="Chromosome 10"/>
</dbReference>
<gene>
    <name evidence="1" type="ORF">LTRI10_LOCUS8821</name>
</gene>
<dbReference type="AlphaFoldDB" id="A0AAV2CZA2"/>
<protein>
    <submittedName>
        <fullName evidence="1">Uncharacterized protein</fullName>
    </submittedName>
</protein>
<reference evidence="1 2" key="1">
    <citation type="submission" date="2024-04" db="EMBL/GenBank/DDBJ databases">
        <authorList>
            <person name="Fracassetti M."/>
        </authorList>
    </citation>
    <scope>NUCLEOTIDE SEQUENCE [LARGE SCALE GENOMIC DNA]</scope>
</reference>
<name>A0AAV2CZA2_9ROSI</name>
<dbReference type="PANTHER" id="PTHR33116">
    <property type="entry name" value="REVERSE TRANSCRIPTASE ZINC-BINDING DOMAIN-CONTAINING PROTEIN-RELATED-RELATED"/>
    <property type="match status" value="1"/>
</dbReference>
<dbReference type="PANTHER" id="PTHR33116:SF86">
    <property type="entry name" value="REVERSE TRANSCRIPTASE DOMAIN-CONTAINING PROTEIN"/>
    <property type="match status" value="1"/>
</dbReference>
<sequence>MFNFLLDKKESQGDNRKSLLLSSVGKEVLLKAVFKAIPSYLMTIFLFPRSTTNKMDSMLKRFFWSGSTTKKTIYWRVGDVLYAQKRREGLSFDRFTSTILLYLKSKFGESSNLQMHYGSVS</sequence>
<evidence type="ECO:0000313" key="2">
    <source>
        <dbReference type="Proteomes" id="UP001497516"/>
    </source>
</evidence>
<accession>A0AAV2CZA2</accession>